<sequence>VAVATPHGFGGISVVRISGPDSKKIIRSMSSNKKKDSFKHKTVTLVGLLDRDSVLFEDGVVTFFKKPYSYTGEDVIEISCHGNPSIINKILSLCCGRGARMADPGEFTKRAFLNGKIDLIQAEAVASLIRSKTDESVSINFKMLHGELSKTMKDIKKLLVDLLVRVEFELDVNEGDFQPNLFADSLLTLKNIQNTIEGAL</sequence>
<feature type="non-terminal residue" evidence="3">
    <location>
        <position position="1"/>
    </location>
</feature>
<dbReference type="GO" id="GO:0005737">
    <property type="term" value="C:cytoplasm"/>
    <property type="evidence" value="ECO:0007669"/>
    <property type="project" value="TreeGrafter"/>
</dbReference>
<dbReference type="Gene3D" id="3.30.1360.120">
    <property type="entry name" value="Probable tRNA modification gtpase trme, domain 1"/>
    <property type="match status" value="1"/>
</dbReference>
<protein>
    <recommendedName>
        <fullName evidence="4">GTP-binding protein TrmE N-terminal domain-containing protein</fullName>
    </recommendedName>
</protein>
<organism evidence="3">
    <name type="scientific">marine metagenome</name>
    <dbReference type="NCBI Taxonomy" id="408172"/>
    <lineage>
        <taxon>unclassified sequences</taxon>
        <taxon>metagenomes</taxon>
        <taxon>ecological metagenomes</taxon>
    </lineage>
</organism>
<dbReference type="PANTHER" id="PTHR42714">
    <property type="entry name" value="TRNA MODIFICATION GTPASE GTPBP3"/>
    <property type="match status" value="1"/>
</dbReference>
<dbReference type="CDD" id="cd14858">
    <property type="entry name" value="TrmE_N"/>
    <property type="match status" value="1"/>
</dbReference>
<dbReference type="EMBL" id="UINC01093186">
    <property type="protein sequence ID" value="SVC47401.1"/>
    <property type="molecule type" value="Genomic_DNA"/>
</dbReference>
<dbReference type="GO" id="GO:0030488">
    <property type="term" value="P:tRNA methylation"/>
    <property type="evidence" value="ECO:0007669"/>
    <property type="project" value="TreeGrafter"/>
</dbReference>
<dbReference type="InterPro" id="IPR018948">
    <property type="entry name" value="GTP-bd_TrmE_N"/>
</dbReference>
<feature type="domain" description="GTP-binding protein TrmE N-terminal" evidence="1">
    <location>
        <begin position="1"/>
        <end position="116"/>
    </location>
</feature>
<feature type="domain" description="MnmE helical" evidence="2">
    <location>
        <begin position="119"/>
        <end position="198"/>
    </location>
</feature>
<dbReference type="GO" id="GO:0002098">
    <property type="term" value="P:tRNA wobble uridine modification"/>
    <property type="evidence" value="ECO:0007669"/>
    <property type="project" value="TreeGrafter"/>
</dbReference>
<dbReference type="InterPro" id="IPR025867">
    <property type="entry name" value="MnmE_helical"/>
</dbReference>
<evidence type="ECO:0000313" key="3">
    <source>
        <dbReference type="EMBL" id="SVC47401.1"/>
    </source>
</evidence>
<accession>A0A382MJG3</accession>
<dbReference type="SUPFAM" id="SSF103025">
    <property type="entry name" value="Folate-binding domain"/>
    <property type="match status" value="1"/>
</dbReference>
<dbReference type="Gene3D" id="1.20.120.430">
    <property type="entry name" value="tRNA modification GTPase MnmE domain 2"/>
    <property type="match status" value="1"/>
</dbReference>
<evidence type="ECO:0000259" key="1">
    <source>
        <dbReference type="Pfam" id="PF10396"/>
    </source>
</evidence>
<evidence type="ECO:0008006" key="4">
    <source>
        <dbReference type="Google" id="ProtNLM"/>
    </source>
</evidence>
<evidence type="ECO:0000259" key="2">
    <source>
        <dbReference type="Pfam" id="PF12631"/>
    </source>
</evidence>
<proteinExistence type="predicted"/>
<dbReference type="PANTHER" id="PTHR42714:SF2">
    <property type="entry name" value="TRNA MODIFICATION GTPASE GTPBP3, MITOCHONDRIAL"/>
    <property type="match status" value="1"/>
</dbReference>
<dbReference type="AlphaFoldDB" id="A0A382MJG3"/>
<name>A0A382MJG3_9ZZZZ</name>
<dbReference type="Pfam" id="PF12631">
    <property type="entry name" value="MnmE_helical"/>
    <property type="match status" value="1"/>
</dbReference>
<dbReference type="InterPro" id="IPR027368">
    <property type="entry name" value="MnmE_dom2"/>
</dbReference>
<dbReference type="Pfam" id="PF10396">
    <property type="entry name" value="TrmE_N"/>
    <property type="match status" value="1"/>
</dbReference>
<dbReference type="SUPFAM" id="SSF116878">
    <property type="entry name" value="TrmE connector domain"/>
    <property type="match status" value="1"/>
</dbReference>
<gene>
    <name evidence="3" type="ORF">METZ01_LOCUS300255</name>
</gene>
<reference evidence="3" key="1">
    <citation type="submission" date="2018-05" db="EMBL/GenBank/DDBJ databases">
        <authorList>
            <person name="Lanie J.A."/>
            <person name="Ng W.-L."/>
            <person name="Kazmierczak K.M."/>
            <person name="Andrzejewski T.M."/>
            <person name="Davidsen T.M."/>
            <person name="Wayne K.J."/>
            <person name="Tettelin H."/>
            <person name="Glass J.I."/>
            <person name="Rusch D."/>
            <person name="Podicherti R."/>
            <person name="Tsui H.-C.T."/>
            <person name="Winkler M.E."/>
        </authorList>
    </citation>
    <scope>NUCLEOTIDE SEQUENCE</scope>
</reference>
<dbReference type="InterPro" id="IPR027266">
    <property type="entry name" value="TrmE/GcvT-like"/>
</dbReference>
<feature type="non-terminal residue" evidence="3">
    <location>
        <position position="200"/>
    </location>
</feature>